<feature type="domain" description="DUF2428" evidence="3">
    <location>
        <begin position="707"/>
        <end position="943"/>
    </location>
</feature>
<dbReference type="Proteomes" id="UP001213681">
    <property type="component" value="Unassembled WGS sequence"/>
</dbReference>
<evidence type="ECO:0000256" key="2">
    <source>
        <dbReference type="ARBA" id="ARBA00022694"/>
    </source>
</evidence>
<evidence type="ECO:0000256" key="1">
    <source>
        <dbReference type="ARBA" id="ARBA00010409"/>
    </source>
</evidence>
<protein>
    <recommendedName>
        <fullName evidence="8">DUF2428 domain-containing protein</fullName>
    </recommendedName>
</protein>
<reference evidence="6" key="1">
    <citation type="submission" date="2022-12" db="EMBL/GenBank/DDBJ databases">
        <authorList>
            <person name="Petersen C."/>
        </authorList>
    </citation>
    <scope>NUCLEOTIDE SEQUENCE</scope>
    <source>
        <strain evidence="6">IBT 16125</strain>
    </source>
</reference>
<dbReference type="PANTHER" id="PTHR14387:SF0">
    <property type="entry name" value="DUF2428 DOMAIN-CONTAINING PROTEIN"/>
    <property type="match status" value="1"/>
</dbReference>
<evidence type="ECO:0000259" key="3">
    <source>
        <dbReference type="Pfam" id="PF10350"/>
    </source>
</evidence>
<dbReference type="InterPro" id="IPR019442">
    <property type="entry name" value="THADA/TRM732_DUF2428"/>
</dbReference>
<comment type="similarity">
    <text evidence="1">Belongs to the THADA family.</text>
</comment>
<dbReference type="GeneID" id="81604962"/>
<evidence type="ECO:0000313" key="7">
    <source>
        <dbReference type="Proteomes" id="UP001213681"/>
    </source>
</evidence>
<dbReference type="PANTHER" id="PTHR14387">
    <property type="entry name" value="THADA/DEATH RECEPTOR INTERACTING PROTEIN"/>
    <property type="match status" value="1"/>
</dbReference>
<keyword evidence="7" id="KW-1185">Reference proteome</keyword>
<sequence length="1654" mass="183239">MDAEMSRGAECATATNMDDIAQNVQFLSEKVLQDIAKGQLVKLALNCDDSQKVDRVWQSLIQTVSTPSLSNQHTAAACNAVSAFLDAAATSKIEQTKQLALSSENWLAVFEVFLSRYEDAKPKPLKQLLGSLINLLAKYMHGLKKVEIQKAVTDAIIPSIVLGEPRSRLKGSLVCFELAIRKGAIRGSDFISLLQRWLGGNREGWVHVFENTQEALSLNTSEDLSGQPSKELAAKVFVLGLLTQTNSRDLSGSCGNVLGALLQKLKTECSEWSVSAIWVAPVRYMMLHIVDNLEAMSSQILQPIFSADPTGFMAFVESLPLKSLLAGDMTEAEDKEYILLFAALQIGKKTNLVHEDYDGSKPSESKRGAPQKLVLKSEVLGNFLLHREPNIRIAALSLLVTAFSTIKPFTSAATDSILRGLPSMHADSDSYSRGEIMSLTRKLIIRLKSGILKQEDSGVSAKGPSNLPSGLVKSDDETMTFLRKYINFIAGDLVVTASYPRHISALKALKLLLESNLDPRTNIPPAKSEVETRWKFHMNVFEPRLLRLLVDLLLDPFEEVRHTSLLIINIFPQTILIHGFEAIGNHYPSVCMRLTDALARAEFTASNTSRADHADTVARLYHILFCAALPTSAASTGADWWSTKTSVVHTILTKLEERLSSSKGLFNSTLREAPLHGYMSGLRYIVLMPDFHTLLLNGSDIGVWRSIHDRIVSICDRVWEEVKPVLCIDSPEGHTDDPIEDLAVGPKDILSYSWRALRESSLLLHATMFNTTYGPDGPNGLQCADFEKVGRASFTQLAELRHRGAFSTVSQTFATCCERCSNSNDASIRELPKVWYKEARTTIFESASKLTRRSAGLPALVTGILCSLHRTPFFKEAMDDLHDISHLPVEYNKEQQYLELPQVHAMNCLKDIFTNTKLGPFTEPFIMPALTLSAERLGSPIWALRNSGLMLFRALLTRMCRMVPGAVAGFGGVSGSEPGSKISFPKYPGLLELLSKLLAPTEGTTAQEGTDIITERIFPALELVGEKVPTIGDDYDAKLCKLVLAHFHSPVWGIREHAARVYSSLLTRTNILKDVETLVSLIQENVSENYIHGVALCIRYSLRRFAASTDAFWTNHLQDLLVTLRNVLATLLSAAKSPSVATCVIDILNDTMERSIAGQAEDQIIAFVNDIYDQHDLHGVLSYIFDASHPGWNLVSRTRACALLRRALAWCTLLKMLVSQEWTKIAEFYHSVSQFDADAGSWILEQLSEYLAGEIKYRKALIDLYSHVIQGDHPADSKTLAASNLATVLEEMLATSADGISEFNLPYVELEKCFMAELDYQRWNRHATDAELRLQGCLLALRASSVPGKSLSHLNNNLQRWVIKLRSALSEETEFTTRYAAVASVQSFSKALRPQGDSARTDASLLDVYLVLYDMLNDDDEELRDIAAASASWVLSYSSVSPTSALALGPLNASELLATFITDHYSDSVYFARRVMRYLTGQESRISGSDNQSRLVPVSVLMAQHCQESTVLFVEEKQNLFIDEVREVDMWSRVISQLKRNAYPETLIRQISCWVSEGLDHLLVLVNKASGSDGLLGWTSKPESFALGVRVISIAASLSSQKFNVPEALDVEQAALRKQIQDLFDAGQKASLHDDWLSRMQVALNSGISMEQQN</sequence>
<accession>A0AAD6FVD4</accession>
<feature type="domain" description="tRNA (32-2'-O)-methyltransferase regulator THADA-like C-terminal TPR repeats region" evidence="5">
    <location>
        <begin position="945"/>
        <end position="1100"/>
    </location>
</feature>
<gene>
    <name evidence="6" type="ORF">N7458_011337</name>
</gene>
<dbReference type="Pfam" id="PF26523">
    <property type="entry name" value="Trm732_C"/>
    <property type="match status" value="1"/>
</dbReference>
<dbReference type="EMBL" id="JAPVEA010000009">
    <property type="protein sequence ID" value="KAJ5432181.1"/>
    <property type="molecule type" value="Genomic_DNA"/>
</dbReference>
<dbReference type="GO" id="GO:0005829">
    <property type="term" value="C:cytosol"/>
    <property type="evidence" value="ECO:0007669"/>
    <property type="project" value="TreeGrafter"/>
</dbReference>
<keyword evidence="2" id="KW-0819">tRNA processing</keyword>
<dbReference type="Pfam" id="PF25151">
    <property type="entry name" value="TPR_Trm732_C"/>
    <property type="match status" value="1"/>
</dbReference>
<evidence type="ECO:0000313" key="6">
    <source>
        <dbReference type="EMBL" id="KAJ5432181.1"/>
    </source>
</evidence>
<dbReference type="InterPro" id="IPR016024">
    <property type="entry name" value="ARM-type_fold"/>
</dbReference>
<comment type="caution">
    <text evidence="6">The sequence shown here is derived from an EMBL/GenBank/DDBJ whole genome shotgun (WGS) entry which is preliminary data.</text>
</comment>
<proteinExistence type="inferred from homology"/>
<dbReference type="SUPFAM" id="SSF48371">
    <property type="entry name" value="ARM repeat"/>
    <property type="match status" value="1"/>
</dbReference>
<dbReference type="RefSeq" id="XP_056759473.1">
    <property type="nucleotide sequence ID" value="XM_056914719.1"/>
</dbReference>
<dbReference type="Pfam" id="PF10350">
    <property type="entry name" value="DUF2428"/>
    <property type="match status" value="1"/>
</dbReference>
<evidence type="ECO:0000259" key="5">
    <source>
        <dbReference type="Pfam" id="PF25151"/>
    </source>
</evidence>
<organism evidence="6 7">
    <name type="scientific">Penicillium daleae</name>
    <dbReference type="NCBI Taxonomy" id="63821"/>
    <lineage>
        <taxon>Eukaryota</taxon>
        <taxon>Fungi</taxon>
        <taxon>Dikarya</taxon>
        <taxon>Ascomycota</taxon>
        <taxon>Pezizomycotina</taxon>
        <taxon>Eurotiomycetes</taxon>
        <taxon>Eurotiomycetidae</taxon>
        <taxon>Eurotiales</taxon>
        <taxon>Aspergillaceae</taxon>
        <taxon>Penicillium</taxon>
    </lineage>
</organism>
<reference evidence="6" key="2">
    <citation type="journal article" date="2023" name="IMA Fungus">
        <title>Comparative genomic study of the Penicillium genus elucidates a diverse pangenome and 15 lateral gene transfer events.</title>
        <authorList>
            <person name="Petersen C."/>
            <person name="Sorensen T."/>
            <person name="Nielsen M.R."/>
            <person name="Sondergaard T.E."/>
            <person name="Sorensen J.L."/>
            <person name="Fitzpatrick D.A."/>
            <person name="Frisvad J.C."/>
            <person name="Nielsen K.L."/>
        </authorList>
    </citation>
    <scope>NUCLEOTIDE SEQUENCE</scope>
    <source>
        <strain evidence="6">IBT 16125</strain>
    </source>
</reference>
<evidence type="ECO:0000259" key="4">
    <source>
        <dbReference type="Pfam" id="PF25150"/>
    </source>
</evidence>
<feature type="domain" description="tRNA (32-2'-O)-methyltransferase regulator THADA-like TPR repeats region" evidence="4">
    <location>
        <begin position="277"/>
        <end position="561"/>
    </location>
</feature>
<name>A0AAD6FVD4_9EURO</name>
<dbReference type="InterPro" id="IPR056843">
    <property type="entry name" value="THADA-like_TPR"/>
</dbReference>
<dbReference type="InterPro" id="IPR051954">
    <property type="entry name" value="tRNA_methyltransferase_THADA"/>
</dbReference>
<dbReference type="GO" id="GO:0030488">
    <property type="term" value="P:tRNA methylation"/>
    <property type="evidence" value="ECO:0007669"/>
    <property type="project" value="TreeGrafter"/>
</dbReference>
<dbReference type="Pfam" id="PF25150">
    <property type="entry name" value="TPR_Trm732"/>
    <property type="match status" value="1"/>
</dbReference>
<dbReference type="InterPro" id="IPR056842">
    <property type="entry name" value="THADA-like_TPR_C"/>
</dbReference>
<evidence type="ECO:0008006" key="8">
    <source>
        <dbReference type="Google" id="ProtNLM"/>
    </source>
</evidence>